<protein>
    <submittedName>
        <fullName evidence="3">Aldo/keto reductase</fullName>
    </submittedName>
</protein>
<keyword evidence="1" id="KW-0560">Oxidoreductase</keyword>
<dbReference type="EMBL" id="ML994633">
    <property type="protein sequence ID" value="KAF2185673.1"/>
    <property type="molecule type" value="Genomic_DNA"/>
</dbReference>
<proteinExistence type="predicted"/>
<gene>
    <name evidence="3" type="ORF">K469DRAFT_665347</name>
</gene>
<dbReference type="Proteomes" id="UP000800200">
    <property type="component" value="Unassembled WGS sequence"/>
</dbReference>
<dbReference type="OrthoDB" id="48988at2759"/>
<reference evidence="3" key="1">
    <citation type="journal article" date="2020" name="Stud. Mycol.">
        <title>101 Dothideomycetes genomes: a test case for predicting lifestyles and emergence of pathogens.</title>
        <authorList>
            <person name="Haridas S."/>
            <person name="Albert R."/>
            <person name="Binder M."/>
            <person name="Bloem J."/>
            <person name="Labutti K."/>
            <person name="Salamov A."/>
            <person name="Andreopoulos B."/>
            <person name="Baker S."/>
            <person name="Barry K."/>
            <person name="Bills G."/>
            <person name="Bluhm B."/>
            <person name="Cannon C."/>
            <person name="Castanera R."/>
            <person name="Culley D."/>
            <person name="Daum C."/>
            <person name="Ezra D."/>
            <person name="Gonzalez J."/>
            <person name="Henrissat B."/>
            <person name="Kuo A."/>
            <person name="Liang C."/>
            <person name="Lipzen A."/>
            <person name="Lutzoni F."/>
            <person name="Magnuson J."/>
            <person name="Mondo S."/>
            <person name="Nolan M."/>
            <person name="Ohm R."/>
            <person name="Pangilinan J."/>
            <person name="Park H.-J."/>
            <person name="Ramirez L."/>
            <person name="Alfaro M."/>
            <person name="Sun H."/>
            <person name="Tritt A."/>
            <person name="Yoshinaga Y."/>
            <person name="Zwiers L.-H."/>
            <person name="Turgeon B."/>
            <person name="Goodwin S."/>
            <person name="Spatafora J."/>
            <person name="Crous P."/>
            <person name="Grigoriev I."/>
        </authorList>
    </citation>
    <scope>NUCLEOTIDE SEQUENCE</scope>
    <source>
        <strain evidence="3">CBS 207.26</strain>
    </source>
</reference>
<sequence length="252" mass="27834">MAAKLIFGTASFGMDLSEFQDVESLKNLLKTLQALNIHRLDSSTRYPPLKPGRSEELIGEARELSRSFIVDTKVYTNTQTDGSGDLSREAMQKSVSGSLQRLQRPEGVNVLHAHRVDPATPLGEQIQGFNEQSAQGNCKAWELSNTSPAVLEKILHLCEQKGWQKPSYYQGNYNLVTRGMEMKLLPILRAHGISYNGFQPLAAGFLTGKLVNNQHAGTRFGNKNPLGKTAQGIFGAEDLLNAMKNFDEEVKV</sequence>
<dbReference type="Gene3D" id="3.20.20.100">
    <property type="entry name" value="NADP-dependent oxidoreductase domain"/>
    <property type="match status" value="1"/>
</dbReference>
<dbReference type="InterPro" id="IPR050523">
    <property type="entry name" value="AKR_Detox_Biosynth"/>
</dbReference>
<accession>A0A6A6E3C3</accession>
<dbReference type="AlphaFoldDB" id="A0A6A6E3C3"/>
<evidence type="ECO:0000313" key="4">
    <source>
        <dbReference type="Proteomes" id="UP000800200"/>
    </source>
</evidence>
<dbReference type="InterPro" id="IPR023210">
    <property type="entry name" value="NADP_OxRdtase_dom"/>
</dbReference>
<dbReference type="GO" id="GO:0016491">
    <property type="term" value="F:oxidoreductase activity"/>
    <property type="evidence" value="ECO:0007669"/>
    <property type="project" value="UniProtKB-KW"/>
</dbReference>
<evidence type="ECO:0000259" key="2">
    <source>
        <dbReference type="Pfam" id="PF00248"/>
    </source>
</evidence>
<dbReference type="SUPFAM" id="SSF51430">
    <property type="entry name" value="NAD(P)-linked oxidoreductase"/>
    <property type="match status" value="1"/>
</dbReference>
<organism evidence="3 4">
    <name type="scientific">Zopfia rhizophila CBS 207.26</name>
    <dbReference type="NCBI Taxonomy" id="1314779"/>
    <lineage>
        <taxon>Eukaryota</taxon>
        <taxon>Fungi</taxon>
        <taxon>Dikarya</taxon>
        <taxon>Ascomycota</taxon>
        <taxon>Pezizomycotina</taxon>
        <taxon>Dothideomycetes</taxon>
        <taxon>Dothideomycetes incertae sedis</taxon>
        <taxon>Zopfiaceae</taxon>
        <taxon>Zopfia</taxon>
    </lineage>
</organism>
<keyword evidence="4" id="KW-1185">Reference proteome</keyword>
<name>A0A6A6E3C3_9PEZI</name>
<evidence type="ECO:0000313" key="3">
    <source>
        <dbReference type="EMBL" id="KAF2185673.1"/>
    </source>
</evidence>
<evidence type="ECO:0000256" key="1">
    <source>
        <dbReference type="ARBA" id="ARBA00023002"/>
    </source>
</evidence>
<feature type="domain" description="NADP-dependent oxidoreductase" evidence="2">
    <location>
        <begin position="4"/>
        <end position="219"/>
    </location>
</feature>
<dbReference type="InterPro" id="IPR036812">
    <property type="entry name" value="NAD(P)_OxRdtase_dom_sf"/>
</dbReference>
<dbReference type="Pfam" id="PF00248">
    <property type="entry name" value="Aldo_ket_red"/>
    <property type="match status" value="1"/>
</dbReference>
<dbReference type="PANTHER" id="PTHR43364">
    <property type="entry name" value="NADH-SPECIFIC METHYLGLYOXAL REDUCTASE-RELATED"/>
    <property type="match status" value="1"/>
</dbReference>
<dbReference type="PANTHER" id="PTHR43364:SF4">
    <property type="entry name" value="NAD(P)-LINKED OXIDOREDUCTASE SUPERFAMILY PROTEIN"/>
    <property type="match status" value="1"/>
</dbReference>